<feature type="transmembrane region" description="Helical" evidence="7">
    <location>
        <begin position="60"/>
        <end position="80"/>
    </location>
</feature>
<keyword evidence="5 7" id="KW-1133">Transmembrane helix</keyword>
<dbReference type="CDD" id="cd06261">
    <property type="entry name" value="TM_PBP2"/>
    <property type="match status" value="1"/>
</dbReference>
<keyword evidence="10" id="KW-1185">Reference proteome</keyword>
<name>A0A1I6VB48_9RHOB</name>
<feature type="transmembrane region" description="Helical" evidence="7">
    <location>
        <begin position="325"/>
        <end position="343"/>
    </location>
</feature>
<dbReference type="AlphaFoldDB" id="A0A1I6VB48"/>
<feature type="transmembrane region" description="Helical" evidence="7">
    <location>
        <begin position="274"/>
        <end position="305"/>
    </location>
</feature>
<evidence type="ECO:0000313" key="9">
    <source>
        <dbReference type="EMBL" id="SFT10862.1"/>
    </source>
</evidence>
<evidence type="ECO:0000256" key="2">
    <source>
        <dbReference type="ARBA" id="ARBA00022448"/>
    </source>
</evidence>
<dbReference type="SUPFAM" id="SSF161098">
    <property type="entry name" value="MetI-like"/>
    <property type="match status" value="1"/>
</dbReference>
<organism evidence="9 10">
    <name type="scientific">Alloyangia pacifica</name>
    <dbReference type="NCBI Taxonomy" id="311180"/>
    <lineage>
        <taxon>Bacteria</taxon>
        <taxon>Pseudomonadati</taxon>
        <taxon>Pseudomonadota</taxon>
        <taxon>Alphaproteobacteria</taxon>
        <taxon>Rhodobacterales</taxon>
        <taxon>Roseobacteraceae</taxon>
        <taxon>Alloyangia</taxon>
    </lineage>
</organism>
<evidence type="ECO:0000256" key="7">
    <source>
        <dbReference type="RuleBase" id="RU363032"/>
    </source>
</evidence>
<accession>A0A1I6VB48</accession>
<dbReference type="PROSITE" id="PS50928">
    <property type="entry name" value="ABC_TM1"/>
    <property type="match status" value="1"/>
</dbReference>
<proteinExistence type="inferred from homology"/>
<dbReference type="InterPro" id="IPR035906">
    <property type="entry name" value="MetI-like_sf"/>
</dbReference>
<dbReference type="Gene3D" id="1.10.3720.10">
    <property type="entry name" value="MetI-like"/>
    <property type="match status" value="1"/>
</dbReference>
<dbReference type="PANTHER" id="PTHR30151">
    <property type="entry name" value="ALKANE SULFONATE ABC TRANSPORTER-RELATED, MEMBRANE SUBUNIT"/>
    <property type="match status" value="1"/>
</dbReference>
<dbReference type="Proteomes" id="UP000199392">
    <property type="component" value="Unassembled WGS sequence"/>
</dbReference>
<reference evidence="10" key="1">
    <citation type="submission" date="2016-10" db="EMBL/GenBank/DDBJ databases">
        <authorList>
            <person name="Varghese N."/>
            <person name="Submissions S."/>
        </authorList>
    </citation>
    <scope>NUCLEOTIDE SEQUENCE [LARGE SCALE GENOMIC DNA]</scope>
    <source>
        <strain evidence="10">DSM 26894</strain>
    </source>
</reference>
<comment type="similarity">
    <text evidence="7">Belongs to the binding-protein-dependent transport system permease family.</text>
</comment>
<dbReference type="RefSeq" id="WP_092427666.1">
    <property type="nucleotide sequence ID" value="NZ_FNCL01000010.1"/>
</dbReference>
<sequence>MTTVDPDFARDAEREARRARLFTRINKADAWFKVLGLAWITPLLKAAAGDNPRAQMKDVWRLLGVPLVAIAAFLVLWGTLAPQVQTSLGAVPGPAQVWDEAVNLHHDAQAKAAKQAKFETMVAQRNEKLIAAGKADQVKEVAYTGAPSYYQQIWTSIKTVFFGFLIASAVAIPLGICAGLSPTANAAINPLVQIFKPVSPLAWLPIVTMVVSAAYASNDGMFSKSFLISAITVTLCSLWPTLINTALGVASIDKDLVNVSKVLKMNTYTKITKLVLPSALPLIFTGLRLSLGVGWMVLIAAEMLAQNPGLGKFVWDEFQNGSSSSLAKIMVAVFTIGIIGFLLDRVMFALQSLFTFSNNR</sequence>
<dbReference type="OrthoDB" id="8138334at2"/>
<evidence type="ECO:0000256" key="1">
    <source>
        <dbReference type="ARBA" id="ARBA00004651"/>
    </source>
</evidence>
<keyword evidence="4 7" id="KW-0812">Transmembrane</keyword>
<keyword evidence="3" id="KW-1003">Cell membrane</keyword>
<keyword evidence="2 7" id="KW-0813">Transport</keyword>
<dbReference type="GO" id="GO:0005886">
    <property type="term" value="C:plasma membrane"/>
    <property type="evidence" value="ECO:0007669"/>
    <property type="project" value="UniProtKB-SubCell"/>
</dbReference>
<feature type="domain" description="ABC transmembrane type-1" evidence="8">
    <location>
        <begin position="153"/>
        <end position="347"/>
    </location>
</feature>
<evidence type="ECO:0000256" key="5">
    <source>
        <dbReference type="ARBA" id="ARBA00022989"/>
    </source>
</evidence>
<evidence type="ECO:0000313" key="10">
    <source>
        <dbReference type="Proteomes" id="UP000199392"/>
    </source>
</evidence>
<feature type="transmembrane region" description="Helical" evidence="7">
    <location>
        <begin position="160"/>
        <end position="182"/>
    </location>
</feature>
<evidence type="ECO:0000259" key="8">
    <source>
        <dbReference type="PROSITE" id="PS50928"/>
    </source>
</evidence>
<dbReference type="EMBL" id="FOZW01000010">
    <property type="protein sequence ID" value="SFT10862.1"/>
    <property type="molecule type" value="Genomic_DNA"/>
</dbReference>
<dbReference type="GO" id="GO:0055085">
    <property type="term" value="P:transmembrane transport"/>
    <property type="evidence" value="ECO:0007669"/>
    <property type="project" value="InterPro"/>
</dbReference>
<evidence type="ECO:0000256" key="3">
    <source>
        <dbReference type="ARBA" id="ARBA00022475"/>
    </source>
</evidence>
<feature type="transmembrane region" description="Helical" evidence="7">
    <location>
        <begin position="227"/>
        <end position="253"/>
    </location>
</feature>
<comment type="subcellular location">
    <subcellularLocation>
        <location evidence="1 7">Cell membrane</location>
        <topology evidence="1 7">Multi-pass membrane protein</topology>
    </subcellularLocation>
</comment>
<protein>
    <submittedName>
        <fullName evidence="9">Nitrate/nitrite transport system permease protein</fullName>
    </submittedName>
</protein>
<dbReference type="STRING" id="311180.SAMN04488050_110175"/>
<dbReference type="Pfam" id="PF00528">
    <property type="entry name" value="BPD_transp_1"/>
    <property type="match status" value="1"/>
</dbReference>
<dbReference type="InterPro" id="IPR000515">
    <property type="entry name" value="MetI-like"/>
</dbReference>
<evidence type="ECO:0000256" key="4">
    <source>
        <dbReference type="ARBA" id="ARBA00022692"/>
    </source>
</evidence>
<feature type="transmembrane region" description="Helical" evidence="7">
    <location>
        <begin position="194"/>
        <end position="215"/>
    </location>
</feature>
<keyword evidence="6 7" id="KW-0472">Membrane</keyword>
<evidence type="ECO:0000256" key="6">
    <source>
        <dbReference type="ARBA" id="ARBA00023136"/>
    </source>
</evidence>
<gene>
    <name evidence="9" type="ORF">SAMN04488050_110175</name>
</gene>
<dbReference type="PANTHER" id="PTHR30151:SF7">
    <property type="entry name" value="NITRATE IMPORT PERMEASE PROTEIN NRTB"/>
    <property type="match status" value="1"/>
</dbReference>